<sequence length="96" mass="10859">MSRFPCAGCRARADCPLADCPLADRPSADRALRQLPARRSYRDAGRPLSADYLSRLLRRPPATWPVTLGRGAGRSRARPGRWRWWAMVEVVEAARR</sequence>
<reference evidence="1 2" key="1">
    <citation type="submission" date="2012-11" db="EMBL/GenBank/DDBJ databases">
        <authorList>
            <person name="Huguet-Tapia J.C."/>
            <person name="Durkin A.S."/>
            <person name="Pettis G.S."/>
            <person name="Badger J.H."/>
        </authorList>
    </citation>
    <scope>NUCLEOTIDE SEQUENCE [LARGE SCALE GENOMIC DNA]</scope>
    <source>
        <strain evidence="1 2">91-03</strain>
    </source>
</reference>
<dbReference type="EMBL" id="AEJC01000406">
    <property type="protein sequence ID" value="EKX63830.1"/>
    <property type="molecule type" value="Genomic_DNA"/>
</dbReference>
<comment type="caution">
    <text evidence="1">The sequence shown here is derived from an EMBL/GenBank/DDBJ whole genome shotgun (WGS) entry which is preliminary data.</text>
</comment>
<name>L1KTR4_9ACTN</name>
<evidence type="ECO:0000313" key="1">
    <source>
        <dbReference type="EMBL" id="EKX63830.1"/>
    </source>
</evidence>
<proteinExistence type="predicted"/>
<protein>
    <submittedName>
        <fullName evidence="1">Uncharacterized protein</fullName>
    </submittedName>
</protein>
<accession>L1KTR4</accession>
<organism evidence="1 2">
    <name type="scientific">Streptomyces ipomoeae 91-03</name>
    <dbReference type="NCBI Taxonomy" id="698759"/>
    <lineage>
        <taxon>Bacteria</taxon>
        <taxon>Bacillati</taxon>
        <taxon>Actinomycetota</taxon>
        <taxon>Actinomycetes</taxon>
        <taxon>Kitasatosporales</taxon>
        <taxon>Streptomycetaceae</taxon>
        <taxon>Streptomyces</taxon>
    </lineage>
</organism>
<gene>
    <name evidence="1" type="ORF">STRIP9103_06149</name>
</gene>
<dbReference type="Proteomes" id="UP000010411">
    <property type="component" value="Unassembled WGS sequence"/>
</dbReference>
<keyword evidence="2" id="KW-1185">Reference proteome</keyword>
<evidence type="ECO:0000313" key="2">
    <source>
        <dbReference type="Proteomes" id="UP000010411"/>
    </source>
</evidence>
<dbReference type="AlphaFoldDB" id="L1KTR4"/>